<evidence type="ECO:0000256" key="1">
    <source>
        <dbReference type="SAM" id="MobiDB-lite"/>
    </source>
</evidence>
<evidence type="ECO:0000313" key="2">
    <source>
        <dbReference type="EMBL" id="KAF2207998.1"/>
    </source>
</evidence>
<name>A0A6A6F0J8_9PEZI</name>
<reference evidence="2" key="1">
    <citation type="journal article" date="2020" name="Stud. Mycol.">
        <title>101 Dothideomycetes genomes: a test case for predicting lifestyles and emergence of pathogens.</title>
        <authorList>
            <person name="Haridas S."/>
            <person name="Albert R."/>
            <person name="Binder M."/>
            <person name="Bloem J."/>
            <person name="Labutti K."/>
            <person name="Salamov A."/>
            <person name="Andreopoulos B."/>
            <person name="Baker S."/>
            <person name="Barry K."/>
            <person name="Bills G."/>
            <person name="Bluhm B."/>
            <person name="Cannon C."/>
            <person name="Castanera R."/>
            <person name="Culley D."/>
            <person name="Daum C."/>
            <person name="Ezra D."/>
            <person name="Gonzalez J."/>
            <person name="Henrissat B."/>
            <person name="Kuo A."/>
            <person name="Liang C."/>
            <person name="Lipzen A."/>
            <person name="Lutzoni F."/>
            <person name="Magnuson J."/>
            <person name="Mondo S."/>
            <person name="Nolan M."/>
            <person name="Ohm R."/>
            <person name="Pangilinan J."/>
            <person name="Park H.-J."/>
            <person name="Ramirez L."/>
            <person name="Alfaro M."/>
            <person name="Sun H."/>
            <person name="Tritt A."/>
            <person name="Yoshinaga Y."/>
            <person name="Zwiers L.-H."/>
            <person name="Turgeon B."/>
            <person name="Goodwin S."/>
            <person name="Spatafora J."/>
            <person name="Crous P."/>
            <person name="Grigoriev I."/>
        </authorList>
    </citation>
    <scope>NUCLEOTIDE SEQUENCE</scope>
    <source>
        <strain evidence="2">SCOH1-5</strain>
    </source>
</reference>
<gene>
    <name evidence="2" type="ORF">CERZMDRAFT_88084</name>
</gene>
<keyword evidence="3" id="KW-1185">Reference proteome</keyword>
<evidence type="ECO:0000313" key="3">
    <source>
        <dbReference type="Proteomes" id="UP000799539"/>
    </source>
</evidence>
<feature type="region of interest" description="Disordered" evidence="1">
    <location>
        <begin position="1"/>
        <end position="61"/>
    </location>
</feature>
<dbReference type="EMBL" id="ML992698">
    <property type="protein sequence ID" value="KAF2207998.1"/>
    <property type="molecule type" value="Genomic_DNA"/>
</dbReference>
<dbReference type="Proteomes" id="UP000799539">
    <property type="component" value="Unassembled WGS sequence"/>
</dbReference>
<feature type="compositionally biased region" description="Low complexity" evidence="1">
    <location>
        <begin position="9"/>
        <end position="26"/>
    </location>
</feature>
<organism evidence="2 3">
    <name type="scientific">Cercospora zeae-maydis SCOH1-5</name>
    <dbReference type="NCBI Taxonomy" id="717836"/>
    <lineage>
        <taxon>Eukaryota</taxon>
        <taxon>Fungi</taxon>
        <taxon>Dikarya</taxon>
        <taxon>Ascomycota</taxon>
        <taxon>Pezizomycotina</taxon>
        <taxon>Dothideomycetes</taxon>
        <taxon>Dothideomycetidae</taxon>
        <taxon>Mycosphaerellales</taxon>
        <taxon>Mycosphaerellaceae</taxon>
        <taxon>Cercospora</taxon>
    </lineage>
</organism>
<accession>A0A6A6F0J8</accession>
<sequence length="177" mass="19952">MTIPPHLRSQAAQASAASGQTVNNKPPSAPSKPPSHNAINEDIPPKRQCPGVTAMDPKESFSDVSCRVVQRGFRGRMYRPKTLVYSSRRTHRTLRHDCFRVLQNWQNWQRRAAKRRRQRGTFPDYKAQLLRDNDCGHGLPVPARPSWTHDNHAILRASTTPETAPTLFELPLGQAAT</sequence>
<protein>
    <submittedName>
        <fullName evidence="2">Uncharacterized protein</fullName>
    </submittedName>
</protein>
<dbReference type="AlphaFoldDB" id="A0A6A6F0J8"/>
<proteinExistence type="predicted"/>